<reference evidence="2" key="1">
    <citation type="journal article" date="2022" name="Int. J. Mol. Sci.">
        <title>Draft Genome of Tanacetum Coccineum: Genomic Comparison of Closely Related Tanacetum-Family Plants.</title>
        <authorList>
            <person name="Yamashiro T."/>
            <person name="Shiraishi A."/>
            <person name="Nakayama K."/>
            <person name="Satake H."/>
        </authorList>
    </citation>
    <scope>NUCLEOTIDE SEQUENCE</scope>
</reference>
<sequence>MQAATRSTKDQRRIGKRKPMEVSEVGDRVMSQGPHPGKESVNELRNFLRYEQVHHHFHEIKPEEMFIPMKPLVKALEGIHVDDKLQFMEETCEIMEREIND</sequence>
<evidence type="ECO:0000256" key="1">
    <source>
        <dbReference type="SAM" id="MobiDB-lite"/>
    </source>
</evidence>
<evidence type="ECO:0000313" key="3">
    <source>
        <dbReference type="Proteomes" id="UP001151760"/>
    </source>
</evidence>
<comment type="caution">
    <text evidence="2">The sequence shown here is derived from an EMBL/GenBank/DDBJ whole genome shotgun (WGS) entry which is preliminary data.</text>
</comment>
<feature type="region of interest" description="Disordered" evidence="1">
    <location>
        <begin position="1"/>
        <end position="39"/>
    </location>
</feature>
<accession>A0ABQ4Z7D2</accession>
<proteinExistence type="predicted"/>
<protein>
    <submittedName>
        <fullName evidence="2">Uncharacterized protein</fullName>
    </submittedName>
</protein>
<organism evidence="2 3">
    <name type="scientific">Tanacetum coccineum</name>
    <dbReference type="NCBI Taxonomy" id="301880"/>
    <lineage>
        <taxon>Eukaryota</taxon>
        <taxon>Viridiplantae</taxon>
        <taxon>Streptophyta</taxon>
        <taxon>Embryophyta</taxon>
        <taxon>Tracheophyta</taxon>
        <taxon>Spermatophyta</taxon>
        <taxon>Magnoliopsida</taxon>
        <taxon>eudicotyledons</taxon>
        <taxon>Gunneridae</taxon>
        <taxon>Pentapetalae</taxon>
        <taxon>asterids</taxon>
        <taxon>campanulids</taxon>
        <taxon>Asterales</taxon>
        <taxon>Asteraceae</taxon>
        <taxon>Asteroideae</taxon>
        <taxon>Anthemideae</taxon>
        <taxon>Anthemidinae</taxon>
        <taxon>Tanacetum</taxon>
    </lineage>
</organism>
<keyword evidence="3" id="KW-1185">Reference proteome</keyword>
<dbReference type="Proteomes" id="UP001151760">
    <property type="component" value="Unassembled WGS sequence"/>
</dbReference>
<dbReference type="EMBL" id="BQNB010011006">
    <property type="protein sequence ID" value="GJS84843.1"/>
    <property type="molecule type" value="Genomic_DNA"/>
</dbReference>
<evidence type="ECO:0000313" key="2">
    <source>
        <dbReference type="EMBL" id="GJS84843.1"/>
    </source>
</evidence>
<gene>
    <name evidence="2" type="ORF">Tco_0751384</name>
</gene>
<reference evidence="2" key="2">
    <citation type="submission" date="2022-01" db="EMBL/GenBank/DDBJ databases">
        <authorList>
            <person name="Yamashiro T."/>
            <person name="Shiraishi A."/>
            <person name="Satake H."/>
            <person name="Nakayama K."/>
        </authorList>
    </citation>
    <scope>NUCLEOTIDE SEQUENCE</scope>
</reference>
<name>A0ABQ4Z7D2_9ASTR</name>
<feature type="compositionally biased region" description="Basic and acidic residues" evidence="1">
    <location>
        <begin position="7"/>
        <end position="27"/>
    </location>
</feature>